<reference evidence="10 11" key="1">
    <citation type="submission" date="2021-03" db="EMBL/GenBank/DDBJ databases">
        <title>Sequencing the genomes of 1000 actinobacteria strains.</title>
        <authorList>
            <person name="Klenk H.-P."/>
        </authorList>
    </citation>
    <scope>NUCLEOTIDE SEQUENCE [LARGE SCALE GENOMIC DNA]</scope>
    <source>
        <strain evidence="10 11">DSM 14564</strain>
    </source>
</reference>
<dbReference type="Gene3D" id="1.10.3720.10">
    <property type="entry name" value="MetI-like"/>
    <property type="match status" value="1"/>
</dbReference>
<feature type="transmembrane region" description="Helical" evidence="7">
    <location>
        <begin position="105"/>
        <end position="126"/>
    </location>
</feature>
<keyword evidence="10" id="KW-0762">Sugar transport</keyword>
<dbReference type="CDD" id="cd06261">
    <property type="entry name" value="TM_PBP2"/>
    <property type="match status" value="1"/>
</dbReference>
<dbReference type="Pfam" id="PF00528">
    <property type="entry name" value="BPD_transp_1"/>
    <property type="match status" value="1"/>
</dbReference>
<proteinExistence type="inferred from homology"/>
<protein>
    <submittedName>
        <fullName evidence="10">Multiple sugar transport system permease protein</fullName>
    </submittedName>
</protein>
<evidence type="ECO:0000256" key="6">
    <source>
        <dbReference type="ARBA" id="ARBA00023136"/>
    </source>
</evidence>
<evidence type="ECO:0000259" key="9">
    <source>
        <dbReference type="PROSITE" id="PS50928"/>
    </source>
</evidence>
<comment type="subcellular location">
    <subcellularLocation>
        <location evidence="1 7">Cell membrane</location>
        <topology evidence="1 7">Multi-pass membrane protein</topology>
    </subcellularLocation>
</comment>
<organism evidence="10 11">
    <name type="scientific">Brachybacterium fresconis</name>
    <dbReference type="NCBI Taxonomy" id="173363"/>
    <lineage>
        <taxon>Bacteria</taxon>
        <taxon>Bacillati</taxon>
        <taxon>Actinomycetota</taxon>
        <taxon>Actinomycetes</taxon>
        <taxon>Micrococcales</taxon>
        <taxon>Dermabacteraceae</taxon>
        <taxon>Brachybacterium</taxon>
    </lineage>
</organism>
<keyword evidence="11" id="KW-1185">Reference proteome</keyword>
<keyword evidence="2 7" id="KW-0813">Transport</keyword>
<keyword evidence="4 7" id="KW-0812">Transmembrane</keyword>
<evidence type="ECO:0000256" key="8">
    <source>
        <dbReference type="SAM" id="MobiDB-lite"/>
    </source>
</evidence>
<evidence type="ECO:0000256" key="1">
    <source>
        <dbReference type="ARBA" id="ARBA00004651"/>
    </source>
</evidence>
<evidence type="ECO:0000313" key="11">
    <source>
        <dbReference type="Proteomes" id="UP000698222"/>
    </source>
</evidence>
<dbReference type="RefSeq" id="WP_209892142.1">
    <property type="nucleotide sequence ID" value="NZ_BAAAJV010000006.1"/>
</dbReference>
<evidence type="ECO:0000256" key="5">
    <source>
        <dbReference type="ARBA" id="ARBA00022989"/>
    </source>
</evidence>
<name>A0ABS4YLM7_9MICO</name>
<comment type="similarity">
    <text evidence="7">Belongs to the binding-protein-dependent transport system permease family.</text>
</comment>
<dbReference type="Proteomes" id="UP000698222">
    <property type="component" value="Unassembled WGS sequence"/>
</dbReference>
<keyword evidence="6 7" id="KW-0472">Membrane</keyword>
<comment type="caution">
    <text evidence="10">The sequence shown here is derived from an EMBL/GenBank/DDBJ whole genome shotgun (WGS) entry which is preliminary data.</text>
</comment>
<dbReference type="PANTHER" id="PTHR43744">
    <property type="entry name" value="ABC TRANSPORTER PERMEASE PROTEIN MG189-RELATED-RELATED"/>
    <property type="match status" value="1"/>
</dbReference>
<feature type="transmembrane region" description="Helical" evidence="7">
    <location>
        <begin position="212"/>
        <end position="233"/>
    </location>
</feature>
<sequence>MATGTVTDAPASATLPPRRRRPRQHLLSDGETARTPELVMRYLLLLGVVVISIGPFIWQLSTSLKGVGENPYASPPEFLPSDPTLANYMAVTDVIPVWSYIGNSLFVAFFNVSLSVVGCAMAGYALARLRFRGRIIALAIFGATLLIPQESSMIALTQVVNALGLGNTLVAVFLPTMMSAISVLLMWNAFLAIPREIDEAALMDGATVWQRFLRLGLPAVKGTVAVVALLAFMGSWNDFLWPLLILSDPDKYTLTVGLNYLQGTFADNPQVVAAGTIIAVLPLVVLFLALQRVFFRGVAEGGVKE</sequence>
<feature type="domain" description="ABC transmembrane type-1" evidence="9">
    <location>
        <begin position="101"/>
        <end position="289"/>
    </location>
</feature>
<feature type="transmembrane region" description="Helical" evidence="7">
    <location>
        <begin position="42"/>
        <end position="61"/>
    </location>
</feature>
<evidence type="ECO:0000313" key="10">
    <source>
        <dbReference type="EMBL" id="MBP2409706.1"/>
    </source>
</evidence>
<dbReference type="PANTHER" id="PTHR43744:SF3">
    <property type="entry name" value="LACTOSE TRANSPORT SYSTEM PERMEASE PROTEIN LACG"/>
    <property type="match status" value="1"/>
</dbReference>
<evidence type="ECO:0000256" key="4">
    <source>
        <dbReference type="ARBA" id="ARBA00022692"/>
    </source>
</evidence>
<feature type="region of interest" description="Disordered" evidence="8">
    <location>
        <begin position="1"/>
        <end position="28"/>
    </location>
</feature>
<evidence type="ECO:0000256" key="2">
    <source>
        <dbReference type="ARBA" id="ARBA00022448"/>
    </source>
</evidence>
<gene>
    <name evidence="10" type="ORF">JOF44_002609</name>
</gene>
<feature type="transmembrane region" description="Helical" evidence="7">
    <location>
        <begin position="135"/>
        <end position="156"/>
    </location>
</feature>
<dbReference type="EMBL" id="JAGIOC010000001">
    <property type="protein sequence ID" value="MBP2409706.1"/>
    <property type="molecule type" value="Genomic_DNA"/>
</dbReference>
<dbReference type="SUPFAM" id="SSF161098">
    <property type="entry name" value="MetI-like"/>
    <property type="match status" value="1"/>
</dbReference>
<keyword evidence="3" id="KW-1003">Cell membrane</keyword>
<feature type="transmembrane region" description="Helical" evidence="7">
    <location>
        <begin position="271"/>
        <end position="290"/>
    </location>
</feature>
<dbReference type="InterPro" id="IPR000515">
    <property type="entry name" value="MetI-like"/>
</dbReference>
<dbReference type="InterPro" id="IPR035906">
    <property type="entry name" value="MetI-like_sf"/>
</dbReference>
<dbReference type="PROSITE" id="PS50928">
    <property type="entry name" value="ABC_TM1"/>
    <property type="match status" value="1"/>
</dbReference>
<keyword evidence="5 7" id="KW-1133">Transmembrane helix</keyword>
<evidence type="ECO:0000256" key="7">
    <source>
        <dbReference type="RuleBase" id="RU363032"/>
    </source>
</evidence>
<accession>A0ABS4YLM7</accession>
<feature type="transmembrane region" description="Helical" evidence="7">
    <location>
        <begin position="168"/>
        <end position="191"/>
    </location>
</feature>
<evidence type="ECO:0000256" key="3">
    <source>
        <dbReference type="ARBA" id="ARBA00022475"/>
    </source>
</evidence>